<name>A0A848L1Q0_9ACTN</name>
<evidence type="ECO:0000313" key="1">
    <source>
        <dbReference type="EMBL" id="NMO04639.1"/>
    </source>
</evidence>
<dbReference type="PANTHER" id="PTHR34861">
    <property type="match status" value="1"/>
</dbReference>
<protein>
    <submittedName>
        <fullName evidence="1">Cyclase family protein</fullName>
    </submittedName>
</protein>
<dbReference type="GO" id="GO:0004061">
    <property type="term" value="F:arylformamidase activity"/>
    <property type="evidence" value="ECO:0007669"/>
    <property type="project" value="InterPro"/>
</dbReference>
<sequence length="350" mass="38945">MPAHPEHFRTEDDRRIRLIDDYPVYRELLARNDAPPGSSWGVFGDDDQLGTLNFLVLADLADAARTVRAGRAYSLNLRSDAITSSLAPTREPFVHNIFQRTPFHRDEWLDRFYLQYATQIDGLRHIGHPDYGFYNGADGTDFQPGTERLGIHHFTALPIAGRAVVADIDGYLQSIGGHLDHDAGQPVELETLCATLEHQGSTIKPGDIVLVRFGWLGHYRDDSSADWRKNLVVKQFHTGMRQDRDLLEWLWDHRVAMVAADNFAFECWPAGPDSPFFAEADRSGVADDPHAGIMHRELIALLGMPIGELWDLDRLAADCAADGRYECLVTVSPLPVVGGVGSPANAIALR</sequence>
<dbReference type="SUPFAM" id="SSF102198">
    <property type="entry name" value="Putative cyclase"/>
    <property type="match status" value="1"/>
</dbReference>
<dbReference type="RefSeq" id="WP_170197143.1">
    <property type="nucleotide sequence ID" value="NZ_JABBNB010000038.1"/>
</dbReference>
<dbReference type="InterPro" id="IPR037175">
    <property type="entry name" value="KFase_sf"/>
</dbReference>
<gene>
    <name evidence="1" type="ORF">HH308_25800</name>
</gene>
<dbReference type="Gene3D" id="3.50.30.50">
    <property type="entry name" value="Putative cyclase"/>
    <property type="match status" value="1"/>
</dbReference>
<evidence type="ECO:0000313" key="2">
    <source>
        <dbReference type="Proteomes" id="UP000550729"/>
    </source>
</evidence>
<keyword evidence="2" id="KW-1185">Reference proteome</keyword>
<reference evidence="1 2" key="1">
    <citation type="submission" date="2020-04" db="EMBL/GenBank/DDBJ databases">
        <title>Gordonia sp. nov. TBRC 11910.</title>
        <authorList>
            <person name="Suriyachadkun C."/>
        </authorList>
    </citation>
    <scope>NUCLEOTIDE SEQUENCE [LARGE SCALE GENOMIC DNA]</scope>
    <source>
        <strain evidence="1 2">TBRC 11910</strain>
    </source>
</reference>
<dbReference type="PANTHER" id="PTHR34861:SF10">
    <property type="entry name" value="CYCLASE"/>
    <property type="match status" value="1"/>
</dbReference>
<dbReference type="AlphaFoldDB" id="A0A848L1Q0"/>
<dbReference type="GO" id="GO:0019441">
    <property type="term" value="P:L-tryptophan catabolic process to kynurenine"/>
    <property type="evidence" value="ECO:0007669"/>
    <property type="project" value="InterPro"/>
</dbReference>
<dbReference type="Pfam" id="PF04199">
    <property type="entry name" value="Cyclase"/>
    <property type="match status" value="1"/>
</dbReference>
<comment type="caution">
    <text evidence="1">The sequence shown here is derived from an EMBL/GenBank/DDBJ whole genome shotgun (WGS) entry which is preliminary data.</text>
</comment>
<dbReference type="InterPro" id="IPR007325">
    <property type="entry name" value="KFase/CYL"/>
</dbReference>
<proteinExistence type="predicted"/>
<dbReference type="Proteomes" id="UP000550729">
    <property type="component" value="Unassembled WGS sequence"/>
</dbReference>
<accession>A0A848L1Q0</accession>
<dbReference type="EMBL" id="JABBNB010000038">
    <property type="protein sequence ID" value="NMO04639.1"/>
    <property type="molecule type" value="Genomic_DNA"/>
</dbReference>
<organism evidence="1 2">
    <name type="scientific">Gordonia asplenii</name>
    <dbReference type="NCBI Taxonomy" id="2725283"/>
    <lineage>
        <taxon>Bacteria</taxon>
        <taxon>Bacillati</taxon>
        <taxon>Actinomycetota</taxon>
        <taxon>Actinomycetes</taxon>
        <taxon>Mycobacteriales</taxon>
        <taxon>Gordoniaceae</taxon>
        <taxon>Gordonia</taxon>
    </lineage>
</organism>